<dbReference type="EMBL" id="KN822057">
    <property type="protein sequence ID" value="KIM60940.1"/>
    <property type="molecule type" value="Genomic_DNA"/>
</dbReference>
<protein>
    <submittedName>
        <fullName evidence="1">Uncharacterized protein</fullName>
    </submittedName>
</protein>
<dbReference type="InParanoid" id="A0A0C3DJQ8"/>
<dbReference type="HOGENOM" id="CLU_2147365_0_0_1"/>
<accession>A0A0C3DJQ8</accession>
<evidence type="ECO:0000313" key="1">
    <source>
        <dbReference type="EMBL" id="KIM60940.1"/>
    </source>
</evidence>
<organism evidence="1 2">
    <name type="scientific">Scleroderma citrinum Foug A</name>
    <dbReference type="NCBI Taxonomy" id="1036808"/>
    <lineage>
        <taxon>Eukaryota</taxon>
        <taxon>Fungi</taxon>
        <taxon>Dikarya</taxon>
        <taxon>Basidiomycota</taxon>
        <taxon>Agaricomycotina</taxon>
        <taxon>Agaricomycetes</taxon>
        <taxon>Agaricomycetidae</taxon>
        <taxon>Boletales</taxon>
        <taxon>Sclerodermatineae</taxon>
        <taxon>Sclerodermataceae</taxon>
        <taxon>Scleroderma</taxon>
    </lineage>
</organism>
<proteinExistence type="predicted"/>
<name>A0A0C3DJQ8_9AGAM</name>
<reference evidence="2" key="2">
    <citation type="submission" date="2015-01" db="EMBL/GenBank/DDBJ databases">
        <title>Evolutionary Origins and Diversification of the Mycorrhizal Mutualists.</title>
        <authorList>
            <consortium name="DOE Joint Genome Institute"/>
            <consortium name="Mycorrhizal Genomics Consortium"/>
            <person name="Kohler A."/>
            <person name="Kuo A."/>
            <person name="Nagy L.G."/>
            <person name="Floudas D."/>
            <person name="Copeland A."/>
            <person name="Barry K.W."/>
            <person name="Cichocki N."/>
            <person name="Veneault-Fourrey C."/>
            <person name="LaButti K."/>
            <person name="Lindquist E.A."/>
            <person name="Lipzen A."/>
            <person name="Lundell T."/>
            <person name="Morin E."/>
            <person name="Murat C."/>
            <person name="Riley R."/>
            <person name="Ohm R."/>
            <person name="Sun H."/>
            <person name="Tunlid A."/>
            <person name="Henrissat B."/>
            <person name="Grigoriev I.V."/>
            <person name="Hibbett D.S."/>
            <person name="Martin F."/>
        </authorList>
    </citation>
    <scope>NUCLEOTIDE SEQUENCE [LARGE SCALE GENOMIC DNA]</scope>
    <source>
        <strain evidence="2">Foug A</strain>
    </source>
</reference>
<gene>
    <name evidence="1" type="ORF">SCLCIDRAFT_926392</name>
</gene>
<dbReference type="AlphaFoldDB" id="A0A0C3DJQ8"/>
<dbReference type="Proteomes" id="UP000053989">
    <property type="component" value="Unassembled WGS sequence"/>
</dbReference>
<evidence type="ECO:0000313" key="2">
    <source>
        <dbReference type="Proteomes" id="UP000053989"/>
    </source>
</evidence>
<keyword evidence="2" id="KW-1185">Reference proteome</keyword>
<reference evidence="1 2" key="1">
    <citation type="submission" date="2014-04" db="EMBL/GenBank/DDBJ databases">
        <authorList>
            <consortium name="DOE Joint Genome Institute"/>
            <person name="Kuo A."/>
            <person name="Kohler A."/>
            <person name="Nagy L.G."/>
            <person name="Floudas D."/>
            <person name="Copeland A."/>
            <person name="Barry K.W."/>
            <person name="Cichocki N."/>
            <person name="Veneault-Fourrey C."/>
            <person name="LaButti K."/>
            <person name="Lindquist E.A."/>
            <person name="Lipzen A."/>
            <person name="Lundell T."/>
            <person name="Morin E."/>
            <person name="Murat C."/>
            <person name="Sun H."/>
            <person name="Tunlid A."/>
            <person name="Henrissat B."/>
            <person name="Grigoriev I.V."/>
            <person name="Hibbett D.S."/>
            <person name="Martin F."/>
            <person name="Nordberg H.P."/>
            <person name="Cantor M.N."/>
            <person name="Hua S.X."/>
        </authorList>
    </citation>
    <scope>NUCLEOTIDE SEQUENCE [LARGE SCALE GENOMIC DNA]</scope>
    <source>
        <strain evidence="1 2">Foug A</strain>
    </source>
</reference>
<sequence length="112" mass="12213">MFQGRYTLTSPMPTLFHRQVDLGRSFLGVYTVSVPTPMLCVSEHALDASAWFPQPSGSSGATLAGPIGFIAYVSTFRTSPCPVNTSTWLLVPSVSSTLRFEPPVLGHLRHQF</sequence>